<reference evidence="1" key="1">
    <citation type="submission" date="2023-12" db="EMBL/GenBank/DDBJ databases">
        <title>Dolosigranulum savutii sp. nov. isolated from human upper respiratory samples collected in Botswana.</title>
        <authorList>
            <person name="Kelly M.S."/>
        </authorList>
    </citation>
    <scope>NUCLEOTIDE SEQUENCE</scope>
    <source>
        <strain evidence="1">MSK312</strain>
    </source>
</reference>
<sequence>MKEQIENEVENIIEKTFILSQLIDTIHFEELHGITNSALRIAELIQKAPAATDAKKNSIG</sequence>
<organism evidence="1">
    <name type="scientific">Dolosigranulum savutiense</name>
    <dbReference type="NCBI Taxonomy" id="3110288"/>
    <lineage>
        <taxon>Bacteria</taxon>
        <taxon>Bacillati</taxon>
        <taxon>Bacillota</taxon>
        <taxon>Bacilli</taxon>
        <taxon>Lactobacillales</taxon>
        <taxon>Carnobacteriaceae</taxon>
        <taxon>Dolosigranulum</taxon>
    </lineage>
</organism>
<dbReference type="AlphaFoldDB" id="A0AB74TP44"/>
<protein>
    <submittedName>
        <fullName evidence="1">Uncharacterized protein</fullName>
    </submittedName>
</protein>
<proteinExistence type="predicted"/>
<evidence type="ECO:0000313" key="1">
    <source>
        <dbReference type="EMBL" id="XBC48477.1"/>
    </source>
</evidence>
<dbReference type="RefSeq" id="WP_347298464.1">
    <property type="nucleotide sequence ID" value="NZ_CP142434.1"/>
</dbReference>
<accession>A0AB74TP44</accession>
<dbReference type="EMBL" id="CP142434">
    <property type="protein sequence ID" value="XBC48477.1"/>
    <property type="molecule type" value="Genomic_DNA"/>
</dbReference>
<gene>
    <name evidence="1" type="ORF">VUQ09_03540</name>
</gene>
<name>A0AB74TP44_9LACT</name>